<dbReference type="PANTHER" id="PTHR34977">
    <property type="entry name" value="UPF0337 PROTEIN YJBJ"/>
    <property type="match status" value="1"/>
</dbReference>
<dbReference type="Pfam" id="PF05532">
    <property type="entry name" value="CsbD"/>
    <property type="match status" value="1"/>
</dbReference>
<gene>
    <name evidence="3" type="ORF">LCGC14_2288630</name>
</gene>
<proteinExistence type="inferred from homology"/>
<reference evidence="3" key="1">
    <citation type="journal article" date="2015" name="Nature">
        <title>Complex archaea that bridge the gap between prokaryotes and eukaryotes.</title>
        <authorList>
            <person name="Spang A."/>
            <person name="Saw J.H."/>
            <person name="Jorgensen S.L."/>
            <person name="Zaremba-Niedzwiedzka K."/>
            <person name="Martijn J."/>
            <person name="Lind A.E."/>
            <person name="van Eijk R."/>
            <person name="Schleper C."/>
            <person name="Guy L."/>
            <person name="Ettema T.J."/>
        </authorList>
    </citation>
    <scope>NUCLEOTIDE SEQUENCE</scope>
</reference>
<dbReference type="InterPro" id="IPR036629">
    <property type="entry name" value="YjbJ_sf"/>
</dbReference>
<evidence type="ECO:0000256" key="1">
    <source>
        <dbReference type="ARBA" id="ARBA00009129"/>
    </source>
</evidence>
<dbReference type="AlphaFoldDB" id="A0A0F9F4E7"/>
<dbReference type="EMBL" id="LAZR01032002">
    <property type="protein sequence ID" value="KKL52125.1"/>
    <property type="molecule type" value="Genomic_DNA"/>
</dbReference>
<dbReference type="InterPro" id="IPR026042">
    <property type="entry name" value="YjbJ"/>
</dbReference>
<comment type="similarity">
    <text evidence="1">Belongs to the UPF0337 (CsbD) family.</text>
</comment>
<name>A0A0F9F4E7_9ZZZZ</name>
<dbReference type="PIRSF" id="PIRSF039008">
    <property type="entry name" value="YjbJ"/>
    <property type="match status" value="1"/>
</dbReference>
<organism evidence="3">
    <name type="scientific">marine sediment metagenome</name>
    <dbReference type="NCBI Taxonomy" id="412755"/>
    <lineage>
        <taxon>unclassified sequences</taxon>
        <taxon>metagenomes</taxon>
        <taxon>ecological metagenomes</taxon>
    </lineage>
</organism>
<dbReference type="SUPFAM" id="SSF69047">
    <property type="entry name" value="Hypothetical protein YjbJ"/>
    <property type="match status" value="1"/>
</dbReference>
<accession>A0A0F9F4E7</accession>
<comment type="caution">
    <text evidence="3">The sequence shown here is derived from an EMBL/GenBank/DDBJ whole genome shotgun (WGS) entry which is preliminary data.</text>
</comment>
<feature type="domain" description="CsbD-like" evidence="2">
    <location>
        <begin position="4"/>
        <end position="56"/>
    </location>
</feature>
<dbReference type="PANTHER" id="PTHR34977:SF1">
    <property type="entry name" value="UPF0337 PROTEIN YJBJ"/>
    <property type="match status" value="1"/>
</dbReference>
<evidence type="ECO:0000313" key="3">
    <source>
        <dbReference type="EMBL" id="KKL52125.1"/>
    </source>
</evidence>
<dbReference type="Gene3D" id="1.10.1470.10">
    <property type="entry name" value="YjbJ"/>
    <property type="match status" value="1"/>
</dbReference>
<evidence type="ECO:0000259" key="2">
    <source>
        <dbReference type="Pfam" id="PF05532"/>
    </source>
</evidence>
<dbReference type="InterPro" id="IPR050423">
    <property type="entry name" value="UPF0337_stress_rsp"/>
</dbReference>
<protein>
    <recommendedName>
        <fullName evidence="2">CsbD-like domain-containing protein</fullName>
    </recommendedName>
</protein>
<sequence length="65" mass="7535">MNWDRVQGNWKQMKGSVQAEWGKLTDDEIDQAAGDRQMLVGKIQERYGIAKDEAERQVDEFAARH</sequence>
<dbReference type="InterPro" id="IPR008462">
    <property type="entry name" value="CsbD"/>
</dbReference>